<organism evidence="7 8">
    <name type="scientific">Folsomia candida</name>
    <name type="common">Springtail</name>
    <dbReference type="NCBI Taxonomy" id="158441"/>
    <lineage>
        <taxon>Eukaryota</taxon>
        <taxon>Metazoa</taxon>
        <taxon>Ecdysozoa</taxon>
        <taxon>Arthropoda</taxon>
        <taxon>Hexapoda</taxon>
        <taxon>Collembola</taxon>
        <taxon>Entomobryomorpha</taxon>
        <taxon>Isotomoidea</taxon>
        <taxon>Isotomidae</taxon>
        <taxon>Proisotominae</taxon>
        <taxon>Folsomia</taxon>
    </lineage>
</organism>
<dbReference type="Pfam" id="PF04117">
    <property type="entry name" value="Mpv17_PMP22"/>
    <property type="match status" value="1"/>
</dbReference>
<dbReference type="InterPro" id="IPR007248">
    <property type="entry name" value="Mpv17_PMP22"/>
</dbReference>
<comment type="caution">
    <text evidence="7">The sequence shown here is derived from an EMBL/GenBank/DDBJ whole genome shotgun (WGS) entry which is preliminary data.</text>
</comment>
<feature type="transmembrane region" description="Helical" evidence="6">
    <location>
        <begin position="132"/>
        <end position="150"/>
    </location>
</feature>
<dbReference type="OrthoDB" id="430207at2759"/>
<dbReference type="GO" id="GO:0016020">
    <property type="term" value="C:membrane"/>
    <property type="evidence" value="ECO:0007669"/>
    <property type="project" value="UniProtKB-SubCell"/>
</dbReference>
<dbReference type="EMBL" id="LNIX01000007">
    <property type="protein sequence ID" value="OXA51537.1"/>
    <property type="molecule type" value="Genomic_DNA"/>
</dbReference>
<keyword evidence="4 6" id="KW-1133">Transmembrane helix</keyword>
<evidence type="ECO:0000256" key="6">
    <source>
        <dbReference type="RuleBase" id="RU363053"/>
    </source>
</evidence>
<dbReference type="PANTHER" id="PTHR11266:SF85">
    <property type="entry name" value="MPV17-LIKE PROTEIN"/>
    <property type="match status" value="1"/>
</dbReference>
<comment type="similarity">
    <text evidence="2 6">Belongs to the peroxisomal membrane protein PXMP2/4 family.</text>
</comment>
<dbReference type="GO" id="GO:0005739">
    <property type="term" value="C:mitochondrion"/>
    <property type="evidence" value="ECO:0007669"/>
    <property type="project" value="TreeGrafter"/>
</dbReference>
<dbReference type="STRING" id="158441.A0A226E3J5"/>
<protein>
    <submittedName>
        <fullName evidence="7">Mpv17-like protein</fullName>
    </submittedName>
</protein>
<proteinExistence type="inferred from homology"/>
<evidence type="ECO:0000256" key="5">
    <source>
        <dbReference type="ARBA" id="ARBA00023136"/>
    </source>
</evidence>
<feature type="transmembrane region" description="Helical" evidence="6">
    <location>
        <begin position="93"/>
        <end position="111"/>
    </location>
</feature>
<comment type="subcellular location">
    <subcellularLocation>
        <location evidence="1">Membrane</location>
        <topology evidence="1">Multi-pass membrane protein</topology>
    </subcellularLocation>
</comment>
<evidence type="ECO:0000256" key="2">
    <source>
        <dbReference type="ARBA" id="ARBA00006824"/>
    </source>
</evidence>
<dbReference type="OMA" id="QFVSKRW"/>
<feature type="transmembrane region" description="Helical" evidence="6">
    <location>
        <begin position="57"/>
        <end position="73"/>
    </location>
</feature>
<keyword evidence="3 6" id="KW-0812">Transmembrane</keyword>
<reference evidence="7 8" key="1">
    <citation type="submission" date="2015-12" db="EMBL/GenBank/DDBJ databases">
        <title>The genome of Folsomia candida.</title>
        <authorList>
            <person name="Faddeeva A."/>
            <person name="Derks M.F."/>
            <person name="Anvar Y."/>
            <person name="Smit S."/>
            <person name="Van Straalen N."/>
            <person name="Roelofs D."/>
        </authorList>
    </citation>
    <scope>NUCLEOTIDE SEQUENCE [LARGE SCALE GENOMIC DNA]</scope>
    <source>
        <strain evidence="7 8">VU population</strain>
        <tissue evidence="7">Whole body</tissue>
    </source>
</reference>
<dbReference type="AlphaFoldDB" id="A0A226E3J5"/>
<sequence>MSFIRQSLAKYPLISNCVIYGSLYFTAEISQQTVLKKFMRKPGEEEKPYDTDALKRYGFVGTVVLAPTLFYWYRFLDSRVIGTTVKIVAKKCLIDQFVFTPNLLALFYITMSVLEKKEDVFEELRRKFIPTFVVSSCFWLPVQAVNFSVVPARYRVTYIGFASLLWANILCYKKRNN</sequence>
<evidence type="ECO:0000256" key="4">
    <source>
        <dbReference type="ARBA" id="ARBA00022989"/>
    </source>
</evidence>
<evidence type="ECO:0000313" key="8">
    <source>
        <dbReference type="Proteomes" id="UP000198287"/>
    </source>
</evidence>
<gene>
    <name evidence="7" type="ORF">Fcan01_13625</name>
</gene>
<dbReference type="Proteomes" id="UP000198287">
    <property type="component" value="Unassembled WGS sequence"/>
</dbReference>
<evidence type="ECO:0000256" key="3">
    <source>
        <dbReference type="ARBA" id="ARBA00022692"/>
    </source>
</evidence>
<name>A0A226E3J5_FOLCA</name>
<evidence type="ECO:0000256" key="1">
    <source>
        <dbReference type="ARBA" id="ARBA00004141"/>
    </source>
</evidence>
<accession>A0A226E3J5</accession>
<keyword evidence="8" id="KW-1185">Reference proteome</keyword>
<dbReference type="PANTHER" id="PTHR11266">
    <property type="entry name" value="PEROXISOMAL MEMBRANE PROTEIN 2, PXMP2 MPV17"/>
    <property type="match status" value="1"/>
</dbReference>
<evidence type="ECO:0000313" key="7">
    <source>
        <dbReference type="EMBL" id="OXA51537.1"/>
    </source>
</evidence>
<keyword evidence="5 6" id="KW-0472">Membrane</keyword>